<protein>
    <recommendedName>
        <fullName evidence="2">Tetratricopeptide repeat protein 5 OB fold domain-containing protein</fullName>
    </recommendedName>
</protein>
<dbReference type="Gene3D" id="2.40.50.550">
    <property type="match status" value="1"/>
</dbReference>
<dbReference type="AlphaFoldDB" id="A0A1Y2AUY4"/>
<gene>
    <name evidence="3" type="ORF">LY90DRAFT_674598</name>
</gene>
<feature type="domain" description="Tetratricopeptide repeat protein 5 OB fold" evidence="2">
    <location>
        <begin position="484"/>
        <end position="578"/>
    </location>
</feature>
<feature type="region of interest" description="Disordered" evidence="1">
    <location>
        <begin position="62"/>
        <end position="92"/>
    </location>
</feature>
<evidence type="ECO:0000313" key="4">
    <source>
        <dbReference type="Proteomes" id="UP000193920"/>
    </source>
</evidence>
<dbReference type="InterPro" id="IPR032076">
    <property type="entry name" value="TTC5_OB"/>
</dbReference>
<dbReference type="Proteomes" id="UP000193920">
    <property type="component" value="Unassembled WGS sequence"/>
</dbReference>
<dbReference type="Gene3D" id="1.25.40.10">
    <property type="entry name" value="Tetratricopeptide repeat domain"/>
    <property type="match status" value="2"/>
</dbReference>
<dbReference type="OrthoDB" id="423589at2759"/>
<dbReference type="SUPFAM" id="SSF48452">
    <property type="entry name" value="TPR-like"/>
    <property type="match status" value="1"/>
</dbReference>
<sequence length="644" mass="75353">MYFTTPTLDFSTHANALNHIIEELHQEYSEFQSREKIFNINIVLYVFDLLTKLPTKRWIHNNSTHTTKNNSTNSSSSSLSSSSTKIKQQNQKQKYINKNPILKIIHKYLTDFDIENEEEWKIEKENLKAKSSELHISNHSFDPTLSNEQKAYYHYLRGYLYNILDHYHYLAEKNLSMAVKLDPNLSEAWSELAECYLKKYLLKKQGGIYSNANDTPPPPKSRNNSNHINNNHETLNKSNPSSSKNSYLYSYHLELTLAKHCLERAITLKPTVKIFNNMALTLRKIETDFSGYKANLEKSISLSKKAISNDINDSTSWASLGISYLEKFFNISRDTNDLQSSLKAYTIAFSHCKKEKSLDMLLNRYMINSYLENYKEAMDDLKLMNKYIKEKVFSSEFYSSFSLEEIYRENTNQLSKLEQYVEKVSSLIQNKCNIKDKYFLRIEWGKQNPILDIIGNSNEVGENKNFIENKDNRSKSKVIPKNIEQIMVSSLKFGLNKMKYLRLRVISEVTTPFGFNRSLIAVDETNQYVSLSIYNLRNDISLIGKEILVYEPIFNKIKIKYDKNTIEYNTIRIDLYSQRSIQRNIGKECPDTMNNNENENENEKQATLKQYTLNDLKKLNLIVNNEFLDDLNDVEYSKIQFDYS</sequence>
<dbReference type="STRING" id="1754190.A0A1Y2AUY4"/>
<proteinExistence type="predicted"/>
<dbReference type="EMBL" id="MCOG01000202">
    <property type="protein sequence ID" value="ORY26381.1"/>
    <property type="molecule type" value="Genomic_DNA"/>
</dbReference>
<accession>A0A1Y2AUY4</accession>
<reference evidence="3 4" key="1">
    <citation type="submission" date="2016-08" db="EMBL/GenBank/DDBJ databases">
        <title>A Parts List for Fungal Cellulosomes Revealed by Comparative Genomics.</title>
        <authorList>
            <consortium name="DOE Joint Genome Institute"/>
            <person name="Haitjema C.H."/>
            <person name="Gilmore S.P."/>
            <person name="Henske J.K."/>
            <person name="Solomon K.V."/>
            <person name="De Groot R."/>
            <person name="Kuo A."/>
            <person name="Mondo S.J."/>
            <person name="Salamov A.A."/>
            <person name="Labutti K."/>
            <person name="Zhao Z."/>
            <person name="Chiniquy J."/>
            <person name="Barry K."/>
            <person name="Brewer H.M."/>
            <person name="Purvine S.O."/>
            <person name="Wright A.T."/>
            <person name="Boxma B."/>
            <person name="Van Alen T."/>
            <person name="Hackstein J.H."/>
            <person name="Baker S.E."/>
            <person name="Grigoriev I.V."/>
            <person name="O'Malley M.A."/>
        </authorList>
    </citation>
    <scope>NUCLEOTIDE SEQUENCE [LARGE SCALE GENOMIC DNA]</scope>
    <source>
        <strain evidence="3 4">G1</strain>
    </source>
</reference>
<organism evidence="3 4">
    <name type="scientific">Neocallimastix californiae</name>
    <dbReference type="NCBI Taxonomy" id="1754190"/>
    <lineage>
        <taxon>Eukaryota</taxon>
        <taxon>Fungi</taxon>
        <taxon>Fungi incertae sedis</taxon>
        <taxon>Chytridiomycota</taxon>
        <taxon>Chytridiomycota incertae sedis</taxon>
        <taxon>Neocallimastigomycetes</taxon>
        <taxon>Neocallimastigales</taxon>
        <taxon>Neocallimastigaceae</taxon>
        <taxon>Neocallimastix</taxon>
    </lineage>
</organism>
<dbReference type="InterPro" id="IPR011990">
    <property type="entry name" value="TPR-like_helical_dom_sf"/>
</dbReference>
<feature type="region of interest" description="Disordered" evidence="1">
    <location>
        <begin position="209"/>
        <end position="242"/>
    </location>
</feature>
<dbReference type="Pfam" id="PF16669">
    <property type="entry name" value="TTC5_OB"/>
    <property type="match status" value="1"/>
</dbReference>
<evidence type="ECO:0000256" key="1">
    <source>
        <dbReference type="SAM" id="MobiDB-lite"/>
    </source>
</evidence>
<dbReference type="InterPro" id="IPR038645">
    <property type="entry name" value="TTC5_OB_sf"/>
</dbReference>
<name>A0A1Y2AUY4_9FUNG</name>
<keyword evidence="4" id="KW-1185">Reference proteome</keyword>
<evidence type="ECO:0000259" key="2">
    <source>
        <dbReference type="Pfam" id="PF16669"/>
    </source>
</evidence>
<evidence type="ECO:0000313" key="3">
    <source>
        <dbReference type="EMBL" id="ORY26381.1"/>
    </source>
</evidence>
<feature type="compositionally biased region" description="Low complexity" evidence="1">
    <location>
        <begin position="223"/>
        <end position="242"/>
    </location>
</feature>
<comment type="caution">
    <text evidence="3">The sequence shown here is derived from an EMBL/GenBank/DDBJ whole genome shotgun (WGS) entry which is preliminary data.</text>
</comment>